<accession>A0A437Q5F2</accession>
<evidence type="ECO:0000256" key="9">
    <source>
        <dbReference type="RuleBase" id="RU369079"/>
    </source>
</evidence>
<proteinExistence type="inferred from homology"/>
<feature type="transmembrane region" description="Helical" evidence="9">
    <location>
        <begin position="41"/>
        <end position="62"/>
    </location>
</feature>
<evidence type="ECO:0000256" key="1">
    <source>
        <dbReference type="ARBA" id="ARBA00004429"/>
    </source>
</evidence>
<protein>
    <recommendedName>
        <fullName evidence="9">TRAP transporter small permease protein</fullName>
    </recommendedName>
</protein>
<evidence type="ECO:0000256" key="3">
    <source>
        <dbReference type="ARBA" id="ARBA00022475"/>
    </source>
</evidence>
<keyword evidence="6 9" id="KW-1133">Transmembrane helix</keyword>
<evidence type="ECO:0000259" key="10">
    <source>
        <dbReference type="Pfam" id="PF04290"/>
    </source>
</evidence>
<evidence type="ECO:0000256" key="4">
    <source>
        <dbReference type="ARBA" id="ARBA00022519"/>
    </source>
</evidence>
<comment type="caution">
    <text evidence="11">The sequence shown here is derived from an EMBL/GenBank/DDBJ whole genome shotgun (WGS) entry which is preliminary data.</text>
</comment>
<dbReference type="EMBL" id="SACQ01000007">
    <property type="protein sequence ID" value="RVU29735.1"/>
    <property type="molecule type" value="Genomic_DNA"/>
</dbReference>
<keyword evidence="2 9" id="KW-0813">Transport</keyword>
<feature type="domain" description="Tripartite ATP-independent periplasmic transporters DctQ component" evidence="10">
    <location>
        <begin position="21"/>
        <end position="148"/>
    </location>
</feature>
<feature type="transmembrane region" description="Helical" evidence="9">
    <location>
        <begin position="12"/>
        <end position="35"/>
    </location>
</feature>
<dbReference type="GO" id="GO:0022857">
    <property type="term" value="F:transmembrane transporter activity"/>
    <property type="evidence" value="ECO:0007669"/>
    <property type="project" value="UniProtKB-UniRule"/>
</dbReference>
<comment type="subunit">
    <text evidence="9">The complex comprises the extracytoplasmic solute receptor protein and the two transmembrane proteins.</text>
</comment>
<evidence type="ECO:0000256" key="6">
    <source>
        <dbReference type="ARBA" id="ARBA00022989"/>
    </source>
</evidence>
<dbReference type="InterPro" id="IPR055348">
    <property type="entry name" value="DctQ"/>
</dbReference>
<dbReference type="GO" id="GO:0015740">
    <property type="term" value="P:C4-dicarboxylate transport"/>
    <property type="evidence" value="ECO:0007669"/>
    <property type="project" value="TreeGrafter"/>
</dbReference>
<dbReference type="AlphaFoldDB" id="A0A437Q5F2"/>
<dbReference type="Proteomes" id="UP000282818">
    <property type="component" value="Unassembled WGS sequence"/>
</dbReference>
<organism evidence="11 12">
    <name type="scientific">Neptunomonas marina</name>
    <dbReference type="NCBI Taxonomy" id="1815562"/>
    <lineage>
        <taxon>Bacteria</taxon>
        <taxon>Pseudomonadati</taxon>
        <taxon>Pseudomonadota</taxon>
        <taxon>Gammaproteobacteria</taxon>
        <taxon>Oceanospirillales</taxon>
        <taxon>Oceanospirillaceae</taxon>
        <taxon>Neptunomonas</taxon>
    </lineage>
</organism>
<dbReference type="GO" id="GO:0005886">
    <property type="term" value="C:plasma membrane"/>
    <property type="evidence" value="ECO:0007669"/>
    <property type="project" value="UniProtKB-SubCell"/>
</dbReference>
<gene>
    <name evidence="11" type="ORF">EOE65_14375</name>
</gene>
<name>A0A437Q5F2_9GAMM</name>
<evidence type="ECO:0000256" key="5">
    <source>
        <dbReference type="ARBA" id="ARBA00022692"/>
    </source>
</evidence>
<dbReference type="Pfam" id="PF04290">
    <property type="entry name" value="DctQ"/>
    <property type="match status" value="1"/>
</dbReference>
<sequence>MVRNLVTKLEEGFLSLLLVSMTLLVFAEVVARFGFNAGIHWAQEVTLLIAAWFVLFGASYGVKVGAHIGVDVFVKMLPSGPHRFFTLLAVALCLVYCGLFLYGSWIYLSKMKMIGIELEDLPVPKWIPMTILVIGFVLLIVRFLQLGWKVVTRQADGFHFADEAEESMELANELKETAIGSDAANNDQPKENKK</sequence>
<evidence type="ECO:0000313" key="11">
    <source>
        <dbReference type="EMBL" id="RVU29735.1"/>
    </source>
</evidence>
<dbReference type="InterPro" id="IPR007387">
    <property type="entry name" value="TRAP_DctQ"/>
</dbReference>
<evidence type="ECO:0000256" key="8">
    <source>
        <dbReference type="ARBA" id="ARBA00038436"/>
    </source>
</evidence>
<dbReference type="RefSeq" id="WP_127695018.1">
    <property type="nucleotide sequence ID" value="NZ_SACQ01000007.1"/>
</dbReference>
<dbReference type="PANTHER" id="PTHR35011">
    <property type="entry name" value="2,3-DIKETO-L-GULONATE TRAP TRANSPORTER SMALL PERMEASE PROTEIN YIAM"/>
    <property type="match status" value="1"/>
</dbReference>
<keyword evidence="4 9" id="KW-0997">Cell inner membrane</keyword>
<evidence type="ECO:0000256" key="2">
    <source>
        <dbReference type="ARBA" id="ARBA00022448"/>
    </source>
</evidence>
<evidence type="ECO:0000313" key="12">
    <source>
        <dbReference type="Proteomes" id="UP000282818"/>
    </source>
</evidence>
<feature type="transmembrane region" description="Helical" evidence="9">
    <location>
        <begin position="83"/>
        <end position="106"/>
    </location>
</feature>
<feature type="transmembrane region" description="Helical" evidence="9">
    <location>
        <begin position="126"/>
        <end position="144"/>
    </location>
</feature>
<comment type="subcellular location">
    <subcellularLocation>
        <location evidence="1 9">Cell inner membrane</location>
        <topology evidence="1 9">Multi-pass membrane protein</topology>
    </subcellularLocation>
</comment>
<keyword evidence="7 9" id="KW-0472">Membrane</keyword>
<dbReference type="PANTHER" id="PTHR35011:SF2">
    <property type="entry name" value="2,3-DIKETO-L-GULONATE TRAP TRANSPORTER SMALL PERMEASE PROTEIN YIAM"/>
    <property type="match status" value="1"/>
</dbReference>
<comment type="function">
    <text evidence="9">Part of the tripartite ATP-independent periplasmic (TRAP) transport system.</text>
</comment>
<reference evidence="11 12" key="1">
    <citation type="submission" date="2019-01" db="EMBL/GenBank/DDBJ databases">
        <authorList>
            <person name="Chen W.-M."/>
        </authorList>
    </citation>
    <scope>NUCLEOTIDE SEQUENCE [LARGE SCALE GENOMIC DNA]</scope>
    <source>
        <strain evidence="11 12">HPM-16</strain>
    </source>
</reference>
<evidence type="ECO:0000256" key="7">
    <source>
        <dbReference type="ARBA" id="ARBA00023136"/>
    </source>
</evidence>
<keyword evidence="5 9" id="KW-0812">Transmembrane</keyword>
<keyword evidence="12" id="KW-1185">Reference proteome</keyword>
<comment type="similarity">
    <text evidence="8 9">Belongs to the TRAP transporter small permease family.</text>
</comment>
<keyword evidence="3" id="KW-1003">Cell membrane</keyword>